<organism evidence="6 7">
    <name type="scientific">Trichinella nelsoni</name>
    <dbReference type="NCBI Taxonomy" id="6336"/>
    <lineage>
        <taxon>Eukaryota</taxon>
        <taxon>Metazoa</taxon>
        <taxon>Ecdysozoa</taxon>
        <taxon>Nematoda</taxon>
        <taxon>Enoplea</taxon>
        <taxon>Dorylaimia</taxon>
        <taxon>Trichinellida</taxon>
        <taxon>Trichinellidae</taxon>
        <taxon>Trichinella</taxon>
    </lineage>
</organism>
<evidence type="ECO:0000256" key="4">
    <source>
        <dbReference type="SAM" id="SignalP"/>
    </source>
</evidence>
<feature type="transmembrane region" description="Helical" evidence="3">
    <location>
        <begin position="1420"/>
        <end position="1440"/>
    </location>
</feature>
<protein>
    <recommendedName>
        <fullName evidence="5">EGF-like domain-containing protein</fullName>
    </recommendedName>
</protein>
<dbReference type="Pfam" id="PF00090">
    <property type="entry name" value="TSP_1"/>
    <property type="match status" value="3"/>
</dbReference>
<name>A0A0V0RLT7_9BILA</name>
<reference evidence="6 7" key="1">
    <citation type="submission" date="2015-01" db="EMBL/GenBank/DDBJ databases">
        <title>Evolution of Trichinella species and genotypes.</title>
        <authorList>
            <person name="Korhonen P.K."/>
            <person name="Edoardo P."/>
            <person name="Giuseppe L.R."/>
            <person name="Gasser R.B."/>
        </authorList>
    </citation>
    <scope>NUCLEOTIDE SEQUENCE [LARGE SCALE GENOMIC DNA]</scope>
    <source>
        <strain evidence="6">ISS37</strain>
    </source>
</reference>
<keyword evidence="3" id="KW-0472">Membrane</keyword>
<dbReference type="PROSITE" id="PS00022">
    <property type="entry name" value="EGF_1"/>
    <property type="match status" value="3"/>
</dbReference>
<evidence type="ECO:0000313" key="7">
    <source>
        <dbReference type="Proteomes" id="UP000054630"/>
    </source>
</evidence>
<keyword evidence="1" id="KW-0245">EGF-like domain</keyword>
<keyword evidence="3" id="KW-1133">Transmembrane helix</keyword>
<gene>
    <name evidence="6" type="ORF">T07_6608</name>
</gene>
<dbReference type="Proteomes" id="UP000054630">
    <property type="component" value="Unassembled WGS sequence"/>
</dbReference>
<comment type="caution">
    <text evidence="1">Lacks conserved residue(s) required for the propagation of feature annotation.</text>
</comment>
<accession>A0A0V0RLT7</accession>
<dbReference type="SUPFAM" id="SSF57196">
    <property type="entry name" value="EGF/Laminin"/>
    <property type="match status" value="1"/>
</dbReference>
<keyword evidence="1" id="KW-1015">Disulfide bond</keyword>
<keyword evidence="3" id="KW-0812">Transmembrane</keyword>
<dbReference type="STRING" id="6336.A0A0V0RLT7"/>
<dbReference type="OrthoDB" id="5917911at2759"/>
<dbReference type="SMART" id="SM00181">
    <property type="entry name" value="EGF"/>
    <property type="match status" value="3"/>
</dbReference>
<dbReference type="InterPro" id="IPR000884">
    <property type="entry name" value="TSP1_rpt"/>
</dbReference>
<comment type="caution">
    <text evidence="6">The sequence shown here is derived from an EMBL/GenBank/DDBJ whole genome shotgun (WGS) entry which is preliminary data.</text>
</comment>
<feature type="disulfide bond" evidence="1">
    <location>
        <begin position="1393"/>
        <end position="1402"/>
    </location>
</feature>
<feature type="chain" id="PRO_5006867891" description="EGF-like domain-containing protein" evidence="4">
    <location>
        <begin position="27"/>
        <end position="1473"/>
    </location>
</feature>
<evidence type="ECO:0000256" key="2">
    <source>
        <dbReference type="SAM" id="MobiDB-lite"/>
    </source>
</evidence>
<feature type="signal peptide" evidence="4">
    <location>
        <begin position="1"/>
        <end position="26"/>
    </location>
</feature>
<keyword evidence="4" id="KW-0732">Signal</keyword>
<evidence type="ECO:0000256" key="3">
    <source>
        <dbReference type="SAM" id="Phobius"/>
    </source>
</evidence>
<dbReference type="PROSITE" id="PS50026">
    <property type="entry name" value="EGF_3"/>
    <property type="match status" value="1"/>
</dbReference>
<keyword evidence="7" id="KW-1185">Reference proteome</keyword>
<sequence length="1473" mass="173150">MKYSVLKGFEVFLIFLFCFNVQKALSNSSSCPVDTYPDVYRGGRRDVNHCTTFVLSKELKTTKNMPETKGDNTLLGKMVNFCKYKFKNGQLLSYLNEATIRYHQYYKYPEKEIIVHSGTEVGKTTFRMNQHRYHTYWKIITPHACYMNTAIFFNRSSDKISTTHMERCANYFYGHIKTVEYEHSIIHPWWQNYNFSESYNEYSMGLHSMCRCMKIQSETNEYKFATPVLNCSADNCEYFACVSESYKNCIDERIEQCTFSPNENICREYTYVRHQEAEIPYGKECPERDYGEICDCPCSDLEWSEWSAKSTTCGPYTRERGGRRDVNHCTTFVLSKELKTTKNMPETKGDNTLLGKMVNFCKYKFKNGQLLSYVNEDAIRYHQYYKYPEKEIIVHSATEVGKTVYSYETTRNYEYNRRHRMRECYLNTAVYFNRSSNKISTTHMERCQKYFWGSKKEIDTIHPWWQNYSFTEFASQRLTGLHSMCRCMKIQSETNEYKVATPVSKCLVGNCQYFACVSESYKNCKDERIEQCTFPPNENICREYTYVRHQEAEIPYGKECPERDYGEICDCPCSDLEWSEWSAKSTTCGPYTRERYKVVKGFENVEVDCTQERYKCCFSIEEGLQTDCKDFFINSNKTIMEHNETCTKNGGTIIKTEAGYFCECDDSRHGILCEKIDTYPDVYRGGRRDVNHCTTFVLSKELKTTKNMPETKGDNTLLGKMVNFCKYNFKNGQLLSYLNEDAIRYHQYYKYPEKEITVHSGTEVGKTRYIGIVPRYHERWKTNKPHACYMNTAIFFNRSSDEISTTHMDRCINYFWGYTQMIDLPNVITHPWWQNYNFSESYNEYSMGLHSMCRCMKIQSETNEYKFATPVLNCSADNCEYFACVSASYKNCIEERIEQCTFPPNENICREYTYVRHQEAEIPYGKECPERDYGEICDCPCSDLEWSEWSAKSTTCGPYTRERYKVVKGFENVEVDCTQERYKCCFSIEEGLQTDCKDFFINSNKTIMEHNETCTKNGGTIIKTEAGYFCECDDSRHGILCEKRIRSFADFSLLLQRSESPEGGRRDVNHCTTFILSRELKTTKYMPETKGDNTLLGKMVNFCKYNFKNGQLLSYLNEDAIRYHQYYKYPEKEIIVHSGTEVGKTRTQVNYQYWYHKCYMNTAIFFNQSSDEISTTHMNRCVNYFYSYEQMRQYPPEIMHPWWQNYAFTESEKEYRMGLHSMCRCMKIQSESNEYKFATPVLNCSADNCEYFACVSESYKNCIDERIEQCTFSPNENICREYTYVRHQEAEIPYGKECPERDYGEICDCPCSDLEWSEWSAKSTTCGPYTRERYKVVKEFENFEVDCTQERYKCCFSIEEGLQTDYTGLCKKNSCKNGGCCAVLSETHFQCLCAHGFKGTLCEEAVSTLEEIAITLSNSYVTMVIAICSLVAVAFLYLSGKAVRRHRKRRRARYSRQLQAPKEPKTLSTETNL</sequence>
<dbReference type="Gene3D" id="2.10.25.10">
    <property type="entry name" value="Laminin"/>
    <property type="match status" value="1"/>
</dbReference>
<proteinExistence type="predicted"/>
<dbReference type="PROSITE" id="PS01186">
    <property type="entry name" value="EGF_2"/>
    <property type="match status" value="1"/>
</dbReference>
<feature type="domain" description="EGF-like" evidence="5">
    <location>
        <begin position="1366"/>
        <end position="1403"/>
    </location>
</feature>
<evidence type="ECO:0000313" key="6">
    <source>
        <dbReference type="EMBL" id="KRX15457.1"/>
    </source>
</evidence>
<dbReference type="InterPro" id="IPR000742">
    <property type="entry name" value="EGF"/>
</dbReference>
<evidence type="ECO:0000259" key="5">
    <source>
        <dbReference type="PROSITE" id="PS50026"/>
    </source>
</evidence>
<evidence type="ECO:0000256" key="1">
    <source>
        <dbReference type="PROSITE-ProRule" id="PRU00076"/>
    </source>
</evidence>
<dbReference type="EMBL" id="JYDL01000130">
    <property type="protein sequence ID" value="KRX15457.1"/>
    <property type="molecule type" value="Genomic_DNA"/>
</dbReference>
<feature type="region of interest" description="Disordered" evidence="2">
    <location>
        <begin position="1448"/>
        <end position="1473"/>
    </location>
</feature>